<dbReference type="CDD" id="cd04301">
    <property type="entry name" value="NAT_SF"/>
    <property type="match status" value="1"/>
</dbReference>
<dbReference type="Gene3D" id="3.40.630.30">
    <property type="match status" value="1"/>
</dbReference>
<dbReference type="Proteomes" id="UP001208041">
    <property type="component" value="Unassembled WGS sequence"/>
</dbReference>
<dbReference type="PANTHER" id="PTHR43072">
    <property type="entry name" value="N-ACETYLTRANSFERASE"/>
    <property type="match status" value="1"/>
</dbReference>
<accession>A0AAE3J234</accession>
<evidence type="ECO:0000259" key="3">
    <source>
        <dbReference type="PROSITE" id="PS51186"/>
    </source>
</evidence>
<evidence type="ECO:0000313" key="5">
    <source>
        <dbReference type="Proteomes" id="UP001208041"/>
    </source>
</evidence>
<dbReference type="AlphaFoldDB" id="A0AAE3J234"/>
<keyword evidence="1" id="KW-0808">Transferase</keyword>
<evidence type="ECO:0000256" key="1">
    <source>
        <dbReference type="ARBA" id="ARBA00022679"/>
    </source>
</evidence>
<sequence length="161" mass="17797">MIRAAESADLPAVLEIWNHAIRETITTFNSREKTLKEVQETLAQKQADDMPFLLAETDVEIVGFATYGQFRGGVGYRYSVEHSIFLSEAAKGKGLGRALLAELEGIAKSRGMHSMIAGISGENSAAIAFHARLGYRDVARVPEVGHKFGRWFNLVLMQKML</sequence>
<dbReference type="InterPro" id="IPR016181">
    <property type="entry name" value="Acyl_CoA_acyltransferase"/>
</dbReference>
<gene>
    <name evidence="4" type="ORF">OH136_04390</name>
</gene>
<dbReference type="RefSeq" id="WP_263952620.1">
    <property type="nucleotide sequence ID" value="NZ_JAOYFC010000001.1"/>
</dbReference>
<dbReference type="PROSITE" id="PS51186">
    <property type="entry name" value="GNAT"/>
    <property type="match status" value="1"/>
</dbReference>
<reference evidence="4" key="1">
    <citation type="submission" date="2022-10" db="EMBL/GenBank/DDBJ databases">
        <authorList>
            <person name="Yue Y."/>
        </authorList>
    </citation>
    <scope>NUCLEOTIDE SEQUENCE</scope>
    <source>
        <strain evidence="4">Z654</strain>
    </source>
</reference>
<organism evidence="4 5">
    <name type="scientific">Halocynthiibacter halioticoli</name>
    <dbReference type="NCBI Taxonomy" id="2986804"/>
    <lineage>
        <taxon>Bacteria</taxon>
        <taxon>Pseudomonadati</taxon>
        <taxon>Pseudomonadota</taxon>
        <taxon>Alphaproteobacteria</taxon>
        <taxon>Rhodobacterales</taxon>
        <taxon>Paracoccaceae</taxon>
        <taxon>Halocynthiibacter</taxon>
    </lineage>
</organism>
<dbReference type="PANTHER" id="PTHR43072:SF23">
    <property type="entry name" value="UPF0039 PROTEIN C11D3.02C"/>
    <property type="match status" value="1"/>
</dbReference>
<dbReference type="GO" id="GO:0016747">
    <property type="term" value="F:acyltransferase activity, transferring groups other than amino-acyl groups"/>
    <property type="evidence" value="ECO:0007669"/>
    <property type="project" value="InterPro"/>
</dbReference>
<protein>
    <submittedName>
        <fullName evidence="4">GNAT family N-acetyltransferase</fullName>
    </submittedName>
</protein>
<proteinExistence type="predicted"/>
<dbReference type="InterPro" id="IPR000182">
    <property type="entry name" value="GNAT_dom"/>
</dbReference>
<feature type="domain" description="N-acetyltransferase" evidence="3">
    <location>
        <begin position="1"/>
        <end position="161"/>
    </location>
</feature>
<name>A0AAE3J234_9RHOB</name>
<evidence type="ECO:0000313" key="4">
    <source>
        <dbReference type="EMBL" id="MCV6823787.1"/>
    </source>
</evidence>
<keyword evidence="2" id="KW-0012">Acyltransferase</keyword>
<evidence type="ECO:0000256" key="2">
    <source>
        <dbReference type="ARBA" id="ARBA00023315"/>
    </source>
</evidence>
<comment type="caution">
    <text evidence="4">The sequence shown here is derived from an EMBL/GenBank/DDBJ whole genome shotgun (WGS) entry which is preliminary data.</text>
</comment>
<dbReference type="SUPFAM" id="SSF55729">
    <property type="entry name" value="Acyl-CoA N-acyltransferases (Nat)"/>
    <property type="match status" value="1"/>
</dbReference>
<dbReference type="Pfam" id="PF13420">
    <property type="entry name" value="Acetyltransf_4"/>
    <property type="match status" value="1"/>
</dbReference>
<dbReference type="EMBL" id="JAOYFC010000001">
    <property type="protein sequence ID" value="MCV6823787.1"/>
    <property type="molecule type" value="Genomic_DNA"/>
</dbReference>
<keyword evidence="5" id="KW-1185">Reference proteome</keyword>